<accession>A0A286TEE6</accession>
<dbReference type="InterPro" id="IPR025720">
    <property type="entry name" value="RibU"/>
</dbReference>
<dbReference type="AlphaFoldDB" id="A0A286TEE6"/>
<feature type="transmembrane region" description="Helical" evidence="8">
    <location>
        <begin position="6"/>
        <end position="24"/>
    </location>
</feature>
<dbReference type="PANTHER" id="PTHR38438:SF1">
    <property type="entry name" value="RIBOFLAVIN TRANSPORTER RIBU"/>
    <property type="match status" value="1"/>
</dbReference>
<keyword evidence="5 8" id="KW-0812">Transmembrane</keyword>
<evidence type="ECO:0000256" key="6">
    <source>
        <dbReference type="ARBA" id="ARBA00022989"/>
    </source>
</evidence>
<dbReference type="InterPro" id="IPR024529">
    <property type="entry name" value="ECF_trnsprt_substrate-spec"/>
</dbReference>
<evidence type="ECO:0000313" key="9">
    <source>
        <dbReference type="EMBL" id="BBA48722.1"/>
    </source>
</evidence>
<keyword evidence="7 8" id="KW-0472">Membrane</keyword>
<evidence type="ECO:0000256" key="8">
    <source>
        <dbReference type="SAM" id="Phobius"/>
    </source>
</evidence>
<proteinExistence type="inferred from homology"/>
<dbReference type="Proteomes" id="UP000262177">
    <property type="component" value="Chromosome"/>
</dbReference>
<dbReference type="Gene3D" id="1.10.1760.20">
    <property type="match status" value="1"/>
</dbReference>
<evidence type="ECO:0000256" key="7">
    <source>
        <dbReference type="ARBA" id="ARBA00023136"/>
    </source>
</evidence>
<dbReference type="GO" id="GO:0005886">
    <property type="term" value="C:plasma membrane"/>
    <property type="evidence" value="ECO:0007669"/>
    <property type="project" value="UniProtKB-SubCell"/>
</dbReference>
<dbReference type="EMBL" id="AP018131">
    <property type="protein sequence ID" value="BBA48722.1"/>
    <property type="molecule type" value="Genomic_DNA"/>
</dbReference>
<comment type="similarity">
    <text evidence="2">Belongs to the prokaryotic riboflavin transporter (P-RFT) (TC 2.A.87) family.</text>
</comment>
<keyword evidence="3" id="KW-0813">Transport</keyword>
<feature type="transmembrane region" description="Helical" evidence="8">
    <location>
        <begin position="33"/>
        <end position="55"/>
    </location>
</feature>
<keyword evidence="6 8" id="KW-1133">Transmembrane helix</keyword>
<sequence>MDPWGTLMAVLVALALSVPAALIYRHAHTRKGAVIGLVVGALLALVAAIAGNLVITPIYTGWPVSEVAAIIVPALLPFNLIKFVIHGVVTFLVYKPISNLLNR</sequence>
<evidence type="ECO:0000256" key="2">
    <source>
        <dbReference type="ARBA" id="ARBA00005540"/>
    </source>
</evidence>
<evidence type="ECO:0000256" key="3">
    <source>
        <dbReference type="ARBA" id="ARBA00022448"/>
    </source>
</evidence>
<dbReference type="PANTHER" id="PTHR38438">
    <property type="entry name" value="RIBOFLAVIN TRANSPORTER RIBU"/>
    <property type="match status" value="1"/>
</dbReference>
<dbReference type="GO" id="GO:0032217">
    <property type="term" value="F:riboflavin transmembrane transporter activity"/>
    <property type="evidence" value="ECO:0007669"/>
    <property type="project" value="InterPro"/>
</dbReference>
<evidence type="ECO:0000256" key="1">
    <source>
        <dbReference type="ARBA" id="ARBA00004651"/>
    </source>
</evidence>
<name>A0A286TEE6_BIFBI</name>
<comment type="subcellular location">
    <subcellularLocation>
        <location evidence="1">Cell membrane</location>
        <topology evidence="1">Multi-pass membrane protein</topology>
    </subcellularLocation>
</comment>
<keyword evidence="4" id="KW-1003">Cell membrane</keyword>
<evidence type="ECO:0000256" key="4">
    <source>
        <dbReference type="ARBA" id="ARBA00022475"/>
    </source>
</evidence>
<reference evidence="9 10" key="1">
    <citation type="journal article" date="2017" name="Biosci. Biotechnol. Biochem.">
        <title>Identification and characterization of a sulfoglycosidase from Bifidobacterium bifidum implicated in mucin glycan utilization.</title>
        <authorList>
            <person name="Katoh T."/>
            <person name="Maeshibu T."/>
            <person name="Kikkawa K."/>
            <person name="Gotoh A."/>
            <person name="Tomabechi Y."/>
            <person name="Nakamura M."/>
            <person name="Liao W.-H."/>
            <person name="Yamaguchi M."/>
            <person name="Ashida H."/>
            <person name="Yamamoto K."/>
            <person name="Katayama T."/>
        </authorList>
    </citation>
    <scope>NUCLEOTIDE SEQUENCE [LARGE SCALE GENOMIC DNA]</scope>
    <source>
        <strain evidence="9 10">JCM 7004</strain>
    </source>
</reference>
<evidence type="ECO:0008006" key="11">
    <source>
        <dbReference type="Google" id="ProtNLM"/>
    </source>
</evidence>
<protein>
    <recommendedName>
        <fullName evidence="11">Riboflavin transporter</fullName>
    </recommendedName>
</protein>
<dbReference type="Pfam" id="PF12822">
    <property type="entry name" value="ECF_trnsprt"/>
    <property type="match status" value="1"/>
</dbReference>
<evidence type="ECO:0000256" key="5">
    <source>
        <dbReference type="ARBA" id="ARBA00022692"/>
    </source>
</evidence>
<feature type="transmembrane region" description="Helical" evidence="8">
    <location>
        <begin position="67"/>
        <end position="94"/>
    </location>
</feature>
<evidence type="ECO:0000313" key="10">
    <source>
        <dbReference type="Proteomes" id="UP000262177"/>
    </source>
</evidence>
<organism evidence="9 10">
    <name type="scientific">Bifidobacterium bifidum LMG 13195</name>
    <dbReference type="NCBI Taxonomy" id="1207542"/>
    <lineage>
        <taxon>Bacteria</taxon>
        <taxon>Bacillati</taxon>
        <taxon>Actinomycetota</taxon>
        <taxon>Actinomycetes</taxon>
        <taxon>Bifidobacteriales</taxon>
        <taxon>Bifidobacteriaceae</taxon>
        <taxon>Bifidobacterium</taxon>
    </lineage>
</organism>
<gene>
    <name evidence="9" type="ORF">BBJK_02554</name>
</gene>